<evidence type="ECO:0000313" key="3">
    <source>
        <dbReference type="Proteomes" id="UP000187283"/>
    </source>
</evidence>
<dbReference type="EMBL" id="LSSN01004399">
    <property type="protein sequence ID" value="OMJ11584.1"/>
    <property type="molecule type" value="Genomic_DNA"/>
</dbReference>
<evidence type="ECO:0000256" key="1">
    <source>
        <dbReference type="SAM" id="MobiDB-lite"/>
    </source>
</evidence>
<feature type="region of interest" description="Disordered" evidence="1">
    <location>
        <begin position="97"/>
        <end position="139"/>
    </location>
</feature>
<proteinExistence type="predicted"/>
<organism evidence="2 3">
    <name type="scientific">Smittium culicis</name>
    <dbReference type="NCBI Taxonomy" id="133412"/>
    <lineage>
        <taxon>Eukaryota</taxon>
        <taxon>Fungi</taxon>
        <taxon>Fungi incertae sedis</taxon>
        <taxon>Zoopagomycota</taxon>
        <taxon>Kickxellomycotina</taxon>
        <taxon>Harpellomycetes</taxon>
        <taxon>Harpellales</taxon>
        <taxon>Legeriomycetaceae</taxon>
        <taxon>Smittium</taxon>
    </lineage>
</organism>
<feature type="compositionally biased region" description="Basic residues" evidence="1">
    <location>
        <begin position="127"/>
        <end position="139"/>
    </location>
</feature>
<feature type="compositionally biased region" description="Basic and acidic residues" evidence="1">
    <location>
        <begin position="111"/>
        <end position="122"/>
    </location>
</feature>
<keyword evidence="3" id="KW-1185">Reference proteome</keyword>
<evidence type="ECO:0000313" key="2">
    <source>
        <dbReference type="EMBL" id="OMJ11584.1"/>
    </source>
</evidence>
<gene>
    <name evidence="2" type="ORF">AYI70_g9625</name>
</gene>
<feature type="region of interest" description="Disordered" evidence="1">
    <location>
        <begin position="59"/>
        <end position="80"/>
    </location>
</feature>
<name>A0A1R1XAC9_9FUNG</name>
<sequence>MFSLNYRCIEGRISLSDEKFEIDIYTSYCCQQELPLFKNFSKHSSWAIFSQHRFESRHGTRSKGPVCDSQHQGPTLHGDERRYGCYGQNERFVFGRRHQAHLDNGAGQSRAHSERQPVDQRATRGYRSNRCRAPRKLAN</sequence>
<accession>A0A1R1XAC9</accession>
<comment type="caution">
    <text evidence="2">The sequence shown here is derived from an EMBL/GenBank/DDBJ whole genome shotgun (WGS) entry which is preliminary data.</text>
</comment>
<feature type="non-terminal residue" evidence="2">
    <location>
        <position position="139"/>
    </location>
</feature>
<protein>
    <submittedName>
        <fullName evidence="2">Uncharacterized protein</fullName>
    </submittedName>
</protein>
<dbReference type="AlphaFoldDB" id="A0A1R1XAC9"/>
<dbReference type="Proteomes" id="UP000187283">
    <property type="component" value="Unassembled WGS sequence"/>
</dbReference>
<reference evidence="2 3" key="1">
    <citation type="submission" date="2017-01" db="EMBL/GenBank/DDBJ databases">
        <authorList>
            <person name="Mah S.A."/>
            <person name="Swanson W.J."/>
            <person name="Moy G.W."/>
            <person name="Vacquier V.D."/>
        </authorList>
    </citation>
    <scope>NUCLEOTIDE SEQUENCE [LARGE SCALE GENOMIC DNA]</scope>
    <source>
        <strain evidence="2 3">GSMNP</strain>
    </source>
</reference>